<name>A0A233RB06_9GAMM</name>
<dbReference type="InterPro" id="IPR003741">
    <property type="entry name" value="LUD_dom"/>
</dbReference>
<proteinExistence type="predicted"/>
<dbReference type="EMBL" id="NBIM01000009">
    <property type="protein sequence ID" value="OXY80572.1"/>
    <property type="molecule type" value="Genomic_DNA"/>
</dbReference>
<accession>A0A233RB06</accession>
<protein>
    <submittedName>
        <fullName evidence="2">Lactate utilization protein C</fullName>
    </submittedName>
</protein>
<dbReference type="AlphaFoldDB" id="A0A233RB06"/>
<evidence type="ECO:0000313" key="3">
    <source>
        <dbReference type="Proteomes" id="UP000242757"/>
    </source>
</evidence>
<dbReference type="Proteomes" id="UP000242757">
    <property type="component" value="Unassembled WGS sequence"/>
</dbReference>
<dbReference type="OrthoDB" id="9794157at2"/>
<keyword evidence="3" id="KW-1185">Reference proteome</keyword>
<dbReference type="InterPro" id="IPR024185">
    <property type="entry name" value="FTHF_cligase-like_sf"/>
</dbReference>
<dbReference type="SUPFAM" id="SSF100950">
    <property type="entry name" value="NagB/RpiA/CoA transferase-like"/>
    <property type="match status" value="1"/>
</dbReference>
<evidence type="ECO:0000313" key="2">
    <source>
        <dbReference type="EMBL" id="OXY80572.1"/>
    </source>
</evidence>
<sequence>MSTARTAILDRLRRVNARPLPVKNPDYPIWTSTDREDMLVRLTELLEQNHAEVTRLPRAGLVAALRERVSGAGLKRLATGTGGEFFEEITQALQGTAEQLCFDQPLEQWKDELFNHVDAGITGCHGAIAATGSLVLWPGPAEPRTLSLVPPCHIAILKASTLHANLPAMMTEQGWGRGMPTNLLLVSGPSKTADIQQTLAYGAHGPKELVVLILEDA</sequence>
<dbReference type="Gene3D" id="3.40.50.10420">
    <property type="entry name" value="NagB/RpiA/CoA transferase-like"/>
    <property type="match status" value="1"/>
</dbReference>
<evidence type="ECO:0000259" key="1">
    <source>
        <dbReference type="Pfam" id="PF02589"/>
    </source>
</evidence>
<comment type="caution">
    <text evidence="2">The sequence shown here is derived from an EMBL/GenBank/DDBJ whole genome shotgun (WGS) entry which is preliminary data.</text>
</comment>
<dbReference type="PANTHER" id="PTHR43682:SF1">
    <property type="entry name" value="LACTATE UTILIZATION PROTEIN C"/>
    <property type="match status" value="1"/>
</dbReference>
<dbReference type="InterPro" id="IPR037171">
    <property type="entry name" value="NagB/RpiA_transferase-like"/>
</dbReference>
<dbReference type="Pfam" id="PF02589">
    <property type="entry name" value="LUD_dom"/>
    <property type="match status" value="1"/>
</dbReference>
<gene>
    <name evidence="2" type="ORF">B6S08_16825</name>
</gene>
<feature type="domain" description="LUD" evidence="1">
    <location>
        <begin position="41"/>
        <end position="214"/>
    </location>
</feature>
<dbReference type="RefSeq" id="WP_094201971.1">
    <property type="nucleotide sequence ID" value="NZ_NBIM01000009.1"/>
</dbReference>
<organism evidence="2 3">
    <name type="scientific">Oceanimonas doudoroffii</name>
    <dbReference type="NCBI Taxonomy" id="84158"/>
    <lineage>
        <taxon>Bacteria</taxon>
        <taxon>Pseudomonadati</taxon>
        <taxon>Pseudomonadota</taxon>
        <taxon>Gammaproteobacteria</taxon>
        <taxon>Aeromonadales</taxon>
        <taxon>Aeromonadaceae</taxon>
        <taxon>Oceanimonas</taxon>
    </lineage>
</organism>
<dbReference type="PANTHER" id="PTHR43682">
    <property type="entry name" value="LACTATE UTILIZATION PROTEIN C"/>
    <property type="match status" value="1"/>
</dbReference>
<reference evidence="2 3" key="1">
    <citation type="submission" date="2017-08" db="EMBL/GenBank/DDBJ databases">
        <title>A Genome Sequence of Oceanimonas doudoroffii ATCC 27123T.</title>
        <authorList>
            <person name="Brennan M.A."/>
            <person name="Maclea K.S."/>
            <person name="Mcclelland W.D."/>
            <person name="Trachtenberg A.M."/>
        </authorList>
    </citation>
    <scope>NUCLEOTIDE SEQUENCE [LARGE SCALE GENOMIC DNA]</scope>
    <source>
        <strain evidence="2 3">ATCC 27123</strain>
    </source>
</reference>